<name>A0A8S2YEB6_9BILA</name>
<comment type="caution">
    <text evidence="2">The sequence shown here is derived from an EMBL/GenBank/DDBJ whole genome shotgun (WGS) entry which is preliminary data.</text>
</comment>
<organism evidence="2 3">
    <name type="scientific">Didymodactylos carnosus</name>
    <dbReference type="NCBI Taxonomy" id="1234261"/>
    <lineage>
        <taxon>Eukaryota</taxon>
        <taxon>Metazoa</taxon>
        <taxon>Spiralia</taxon>
        <taxon>Gnathifera</taxon>
        <taxon>Rotifera</taxon>
        <taxon>Eurotatoria</taxon>
        <taxon>Bdelloidea</taxon>
        <taxon>Philodinida</taxon>
        <taxon>Philodinidae</taxon>
        <taxon>Didymodactylos</taxon>
    </lineage>
</organism>
<dbReference type="Proteomes" id="UP000682733">
    <property type="component" value="Unassembled WGS sequence"/>
</dbReference>
<dbReference type="EMBL" id="CAJNOK010074349">
    <property type="protein sequence ID" value="CAF1670587.1"/>
    <property type="molecule type" value="Genomic_DNA"/>
</dbReference>
<sequence>MSSTFPPESSVKNWDSNENLLSTRLINIIQEDTIININTTSELPVTTPEMTIPEANNPTAIPAVELSLTINSSLVQTSTTTSTFLPQSSAENWNSSENLLSSTRVINIIQEDTIININTTSELSVTTPKMTIPEASNLTVIPA</sequence>
<proteinExistence type="predicted"/>
<evidence type="ECO:0000313" key="3">
    <source>
        <dbReference type="Proteomes" id="UP000682733"/>
    </source>
</evidence>
<gene>
    <name evidence="1" type="ORF">OVA965_LOCUS45706</name>
    <name evidence="2" type="ORF">TMI583_LOCUS49452</name>
</gene>
<protein>
    <submittedName>
        <fullName evidence="2">Uncharacterized protein</fullName>
    </submittedName>
</protein>
<accession>A0A8S2YEB6</accession>
<evidence type="ECO:0000313" key="1">
    <source>
        <dbReference type="EMBL" id="CAF1670587.1"/>
    </source>
</evidence>
<evidence type="ECO:0000313" key="2">
    <source>
        <dbReference type="EMBL" id="CAF4544196.1"/>
    </source>
</evidence>
<reference evidence="2" key="1">
    <citation type="submission" date="2021-02" db="EMBL/GenBank/DDBJ databases">
        <authorList>
            <person name="Nowell W R."/>
        </authorList>
    </citation>
    <scope>NUCLEOTIDE SEQUENCE</scope>
</reference>
<dbReference type="EMBL" id="CAJOBA010107968">
    <property type="protein sequence ID" value="CAF4544196.1"/>
    <property type="molecule type" value="Genomic_DNA"/>
</dbReference>
<dbReference type="Proteomes" id="UP000677228">
    <property type="component" value="Unassembled WGS sequence"/>
</dbReference>
<dbReference type="AlphaFoldDB" id="A0A8S2YEB6"/>
<feature type="non-terminal residue" evidence="2">
    <location>
        <position position="143"/>
    </location>
</feature>